<dbReference type="SMART" id="SM00052">
    <property type="entry name" value="EAL"/>
    <property type="match status" value="1"/>
</dbReference>
<evidence type="ECO:0000259" key="1">
    <source>
        <dbReference type="PROSITE" id="PS50883"/>
    </source>
</evidence>
<dbReference type="InterPro" id="IPR050706">
    <property type="entry name" value="Cyclic-di-GMP_PDE-like"/>
</dbReference>
<protein>
    <submittedName>
        <fullName evidence="3">EAL domain-containing protein</fullName>
    </submittedName>
</protein>
<keyword evidence="4" id="KW-1185">Reference proteome</keyword>
<dbReference type="CDD" id="cd01948">
    <property type="entry name" value="EAL"/>
    <property type="match status" value="1"/>
</dbReference>
<dbReference type="RefSeq" id="WP_380026236.1">
    <property type="nucleotide sequence ID" value="NZ_JBHSHC010000098.1"/>
</dbReference>
<sequence>MANRRAYVMLLTDNLNNEKFADLLNKHIKKHPVGMMYLDIKRFGEIERRYGQKLCDRILQILKQLLLEVENDGTKGVFAHRMFGDDVFLFVELDEGDRKQILMNFRQSALDLRTDLEEKLNDYLVLADEQIELHVGAALLDTSMNGSTEVVLYNSIKEAIHEAKSEADEEYAQKRKEFLDVLTGKEITAHYQPIVCLASGGIHGYEALSRGPEGSFFASPLRLLDFAEKEGSLYTLEKIARERAIQGFSVKDPAHKLFINMNANVIHDPHFTPGQTLQLLEQTGLTPQNVVFEITERQSIDDYATITRTLDHYRKQGYRIAIDDAGAGYSSLQAIAEIRPDYIKIDRSTVEIEHARDSNPLTVTGQPPD</sequence>
<dbReference type="Pfam" id="PF00563">
    <property type="entry name" value="EAL"/>
    <property type="match status" value="1"/>
</dbReference>
<evidence type="ECO:0000259" key="2">
    <source>
        <dbReference type="PROSITE" id="PS50887"/>
    </source>
</evidence>
<gene>
    <name evidence="3" type="ORF">ACFO8Q_13110</name>
</gene>
<dbReference type="Gene3D" id="3.30.70.270">
    <property type="match status" value="1"/>
</dbReference>
<dbReference type="EMBL" id="JBHSHC010000098">
    <property type="protein sequence ID" value="MFC4768286.1"/>
    <property type="molecule type" value="Genomic_DNA"/>
</dbReference>
<feature type="domain" description="EAL" evidence="1">
    <location>
        <begin position="171"/>
        <end position="369"/>
    </location>
</feature>
<comment type="caution">
    <text evidence="3">The sequence shown here is derived from an EMBL/GenBank/DDBJ whole genome shotgun (WGS) entry which is preliminary data.</text>
</comment>
<dbReference type="InterPro" id="IPR001633">
    <property type="entry name" value="EAL_dom"/>
</dbReference>
<proteinExistence type="predicted"/>
<dbReference type="Proteomes" id="UP001596002">
    <property type="component" value="Unassembled WGS sequence"/>
</dbReference>
<dbReference type="InterPro" id="IPR043128">
    <property type="entry name" value="Rev_trsase/Diguanyl_cyclase"/>
</dbReference>
<dbReference type="Pfam" id="PF00990">
    <property type="entry name" value="GGDEF"/>
    <property type="match status" value="1"/>
</dbReference>
<reference evidence="4" key="1">
    <citation type="journal article" date="2019" name="Int. J. Syst. Evol. Microbiol.">
        <title>The Global Catalogue of Microorganisms (GCM) 10K type strain sequencing project: providing services to taxonomists for standard genome sequencing and annotation.</title>
        <authorList>
            <consortium name="The Broad Institute Genomics Platform"/>
            <consortium name="The Broad Institute Genome Sequencing Center for Infectious Disease"/>
            <person name="Wu L."/>
            <person name="Ma J."/>
        </authorList>
    </citation>
    <scope>NUCLEOTIDE SEQUENCE [LARGE SCALE GENOMIC DNA]</scope>
    <source>
        <strain evidence="4">WYCCWR 12678</strain>
    </source>
</reference>
<evidence type="ECO:0000313" key="4">
    <source>
        <dbReference type="Proteomes" id="UP001596002"/>
    </source>
</evidence>
<name>A0ABV9Q1A6_9BACL</name>
<feature type="domain" description="GGDEF" evidence="2">
    <location>
        <begin position="31"/>
        <end position="176"/>
    </location>
</feature>
<evidence type="ECO:0000313" key="3">
    <source>
        <dbReference type="EMBL" id="MFC4768286.1"/>
    </source>
</evidence>
<dbReference type="Gene3D" id="3.20.20.450">
    <property type="entry name" value="EAL domain"/>
    <property type="match status" value="1"/>
</dbReference>
<dbReference type="InterPro" id="IPR035919">
    <property type="entry name" value="EAL_sf"/>
</dbReference>
<dbReference type="PROSITE" id="PS50883">
    <property type="entry name" value="EAL"/>
    <property type="match status" value="1"/>
</dbReference>
<organism evidence="3 4">
    <name type="scientific">Effusibacillus consociatus</name>
    <dbReference type="NCBI Taxonomy" id="1117041"/>
    <lineage>
        <taxon>Bacteria</taxon>
        <taxon>Bacillati</taxon>
        <taxon>Bacillota</taxon>
        <taxon>Bacilli</taxon>
        <taxon>Bacillales</taxon>
        <taxon>Alicyclobacillaceae</taxon>
        <taxon>Effusibacillus</taxon>
    </lineage>
</organism>
<dbReference type="PANTHER" id="PTHR33121:SF76">
    <property type="entry name" value="SIGNALING PROTEIN"/>
    <property type="match status" value="1"/>
</dbReference>
<dbReference type="InterPro" id="IPR029787">
    <property type="entry name" value="Nucleotide_cyclase"/>
</dbReference>
<dbReference type="PROSITE" id="PS50887">
    <property type="entry name" value="GGDEF"/>
    <property type="match status" value="1"/>
</dbReference>
<dbReference type="PANTHER" id="PTHR33121">
    <property type="entry name" value="CYCLIC DI-GMP PHOSPHODIESTERASE PDEF"/>
    <property type="match status" value="1"/>
</dbReference>
<dbReference type="InterPro" id="IPR000160">
    <property type="entry name" value="GGDEF_dom"/>
</dbReference>
<dbReference type="SUPFAM" id="SSF55073">
    <property type="entry name" value="Nucleotide cyclase"/>
    <property type="match status" value="1"/>
</dbReference>
<dbReference type="SUPFAM" id="SSF141868">
    <property type="entry name" value="EAL domain-like"/>
    <property type="match status" value="1"/>
</dbReference>
<accession>A0ABV9Q1A6</accession>